<reference evidence="2 3" key="1">
    <citation type="submission" date="2018-12" db="EMBL/GenBank/DDBJ databases">
        <authorList>
            <consortium name="Pathogen Informatics"/>
        </authorList>
    </citation>
    <scope>NUCLEOTIDE SEQUENCE [LARGE SCALE GENOMIC DNA]</scope>
    <source>
        <strain evidence="2 3">NCTC10047</strain>
    </source>
</reference>
<evidence type="ECO:0000313" key="2">
    <source>
        <dbReference type="EMBL" id="VEA75592.1"/>
    </source>
</evidence>
<dbReference type="Gene3D" id="3.10.450.40">
    <property type="match status" value="1"/>
</dbReference>
<organism evidence="2 3">
    <name type="scientific">Salmonella enterica subsp. arizonae</name>
    <dbReference type="NCBI Taxonomy" id="59203"/>
    <lineage>
        <taxon>Bacteria</taxon>
        <taxon>Pseudomonadati</taxon>
        <taxon>Pseudomonadota</taxon>
        <taxon>Gammaproteobacteria</taxon>
        <taxon>Enterobacterales</taxon>
        <taxon>Enterobacteriaceae</taxon>
        <taxon>Salmonella</taxon>
    </lineage>
</organism>
<feature type="region of interest" description="Disordered" evidence="1">
    <location>
        <begin position="12"/>
        <end position="41"/>
    </location>
</feature>
<dbReference type="AlphaFoldDB" id="A0A447QZX4"/>
<gene>
    <name evidence="2" type="primary">gpM_2</name>
    <name evidence="2" type="ORF">NCTC10047_01431</name>
</gene>
<evidence type="ECO:0000313" key="3">
    <source>
        <dbReference type="Proteomes" id="UP000275676"/>
    </source>
</evidence>
<evidence type="ECO:0000256" key="1">
    <source>
        <dbReference type="SAM" id="MobiDB-lite"/>
    </source>
</evidence>
<name>A0A447QZX4_SALER</name>
<proteinExistence type="predicted"/>
<accession>A0A447QZX4</accession>
<dbReference type="SUPFAM" id="SSF160719">
    <property type="entry name" value="gpW/gp25-like"/>
    <property type="match status" value="1"/>
</dbReference>
<sequence length="41" mass="4577">MTARYLGMNRNTGIGISDSEHISQSMRDILQTPVGSRVMRP</sequence>
<dbReference type="EMBL" id="LR134156">
    <property type="protein sequence ID" value="VEA75592.1"/>
    <property type="molecule type" value="Genomic_DNA"/>
</dbReference>
<dbReference type="Proteomes" id="UP000275676">
    <property type="component" value="Chromosome"/>
</dbReference>
<protein>
    <submittedName>
        <fullName evidence="2">Baseplate assembly protein</fullName>
    </submittedName>
</protein>